<evidence type="ECO:0000313" key="2">
    <source>
        <dbReference type="EMBL" id="UWX63071.1"/>
    </source>
</evidence>
<proteinExistence type="predicted"/>
<dbReference type="RefSeq" id="WP_260559364.1">
    <property type="nucleotide sequence ID" value="NZ_BAABEC010000188.1"/>
</dbReference>
<evidence type="ECO:0000313" key="3">
    <source>
        <dbReference type="Proteomes" id="UP001060261"/>
    </source>
</evidence>
<keyword evidence="2" id="KW-0808">Transferase</keyword>
<gene>
    <name evidence="2" type="ORF">N0D28_09895</name>
</gene>
<dbReference type="Pfam" id="PF19279">
    <property type="entry name" value="YegS_C"/>
    <property type="match status" value="1"/>
</dbReference>
<dbReference type="Gene3D" id="2.60.200.40">
    <property type="match status" value="1"/>
</dbReference>
<dbReference type="Pfam" id="PF00781">
    <property type="entry name" value="DAGK_cat"/>
    <property type="match status" value="1"/>
</dbReference>
<name>A0ABY5YDR5_9DEIO</name>
<dbReference type="SUPFAM" id="SSF111331">
    <property type="entry name" value="NAD kinase/diacylglycerol kinase-like"/>
    <property type="match status" value="1"/>
</dbReference>
<evidence type="ECO:0000259" key="1">
    <source>
        <dbReference type="PROSITE" id="PS50146"/>
    </source>
</evidence>
<dbReference type="Proteomes" id="UP001060261">
    <property type="component" value="Chromosome"/>
</dbReference>
<dbReference type="InterPro" id="IPR016064">
    <property type="entry name" value="NAD/diacylglycerol_kinase_sf"/>
</dbReference>
<protein>
    <submittedName>
        <fullName evidence="2">Diacylglycerol kinase family lipid kinase</fullName>
    </submittedName>
</protein>
<keyword evidence="2" id="KW-0418">Kinase</keyword>
<dbReference type="PANTHER" id="PTHR30492:SF0">
    <property type="entry name" value="METHYLGLYOXAL SYNTHASE"/>
    <property type="match status" value="1"/>
</dbReference>
<dbReference type="InterPro" id="IPR045540">
    <property type="entry name" value="YegS/DAGK_C"/>
</dbReference>
<dbReference type="PROSITE" id="PS50146">
    <property type="entry name" value="DAGK"/>
    <property type="match status" value="1"/>
</dbReference>
<dbReference type="InterPro" id="IPR001206">
    <property type="entry name" value="Diacylglycerol_kinase_cat_dom"/>
</dbReference>
<feature type="domain" description="DAGKc" evidence="1">
    <location>
        <begin position="6"/>
        <end position="132"/>
    </location>
</feature>
<dbReference type="GO" id="GO:0016301">
    <property type="term" value="F:kinase activity"/>
    <property type="evidence" value="ECO:0007669"/>
    <property type="project" value="UniProtKB-KW"/>
</dbReference>
<dbReference type="SMART" id="SM00046">
    <property type="entry name" value="DAGKc"/>
    <property type="match status" value="1"/>
</dbReference>
<sequence>MTAQTTPPRRALLIFNPKSGKGQSPLPQFIAALGEKGWQVDAEELPPKGGFGPLLEHRERYAAVIAAGGDGTVSGLAYALRGSGVPLLAYPAGTANLIAQNLKLPEGPDELAQVVDNLRSVQVDLGELMVSGKTRGFVLLAGAGADATMIQGAEKLKDRLGVLAYVVSAFQQLSPRATTFELVLDGQKQEVEAMAVMVANFGMANFRLPIARGVSPSDGQFTVLALKPGTLLELLPNLIDSLRARLNLGEPVFGKNVESYRASEVTVTSLEPFPLQYDGEMHEETTPFTARVLPGAGLFLTGASLEELET</sequence>
<accession>A0ABY5YDR5</accession>
<reference evidence="2" key="1">
    <citation type="submission" date="2022-09" db="EMBL/GenBank/DDBJ databases">
        <title>genome sequence of Deinococcus rubellus.</title>
        <authorList>
            <person name="Srinivasan S."/>
        </authorList>
    </citation>
    <scope>NUCLEOTIDE SEQUENCE</scope>
    <source>
        <strain evidence="2">Ant6</strain>
    </source>
</reference>
<dbReference type="EMBL" id="CP104213">
    <property type="protein sequence ID" value="UWX63071.1"/>
    <property type="molecule type" value="Genomic_DNA"/>
</dbReference>
<organism evidence="2 3">
    <name type="scientific">Deinococcus rubellus</name>
    <dbReference type="NCBI Taxonomy" id="1889240"/>
    <lineage>
        <taxon>Bacteria</taxon>
        <taxon>Thermotogati</taxon>
        <taxon>Deinococcota</taxon>
        <taxon>Deinococci</taxon>
        <taxon>Deinococcales</taxon>
        <taxon>Deinococcaceae</taxon>
        <taxon>Deinococcus</taxon>
    </lineage>
</organism>
<dbReference type="InterPro" id="IPR004363">
    <property type="entry name" value="Methylgl_synth"/>
</dbReference>
<dbReference type="InterPro" id="IPR017438">
    <property type="entry name" value="ATP-NAD_kinase_N"/>
</dbReference>
<keyword evidence="3" id="KW-1185">Reference proteome</keyword>
<dbReference type="PANTHER" id="PTHR30492">
    <property type="entry name" value="METHYLGLYOXAL SYNTHASE"/>
    <property type="match status" value="1"/>
</dbReference>
<dbReference type="Gene3D" id="3.40.50.10330">
    <property type="entry name" value="Probable inorganic polyphosphate/atp-NAD kinase, domain 1"/>
    <property type="match status" value="1"/>
</dbReference>